<evidence type="ECO:0000313" key="5">
    <source>
        <dbReference type="EMBL" id="GMR52363.1"/>
    </source>
</evidence>
<keyword evidence="6" id="KW-1185">Reference proteome</keyword>
<feature type="compositionally biased region" description="Basic and acidic residues" evidence="2">
    <location>
        <begin position="482"/>
        <end position="497"/>
    </location>
</feature>
<organism evidence="5 6">
    <name type="scientific">Pristionchus mayeri</name>
    <dbReference type="NCBI Taxonomy" id="1317129"/>
    <lineage>
        <taxon>Eukaryota</taxon>
        <taxon>Metazoa</taxon>
        <taxon>Ecdysozoa</taxon>
        <taxon>Nematoda</taxon>
        <taxon>Chromadorea</taxon>
        <taxon>Rhabditida</taxon>
        <taxon>Rhabditina</taxon>
        <taxon>Diplogasteromorpha</taxon>
        <taxon>Diplogasteroidea</taxon>
        <taxon>Neodiplogasteridae</taxon>
        <taxon>Pristionchus</taxon>
    </lineage>
</organism>
<dbReference type="GO" id="GO:0042302">
    <property type="term" value="F:structural constituent of cuticle"/>
    <property type="evidence" value="ECO:0007669"/>
    <property type="project" value="InterPro"/>
</dbReference>
<feature type="compositionally biased region" description="Low complexity" evidence="2">
    <location>
        <begin position="222"/>
        <end position="237"/>
    </location>
</feature>
<feature type="compositionally biased region" description="Gly residues" evidence="2">
    <location>
        <begin position="251"/>
        <end position="263"/>
    </location>
</feature>
<dbReference type="AlphaFoldDB" id="A0AAN5I4X7"/>
<sequence length="509" mass="54573">AISKLTNHVSIALLLSIFALSSIIISTPLLFSTINDLEFDIETERVIYKRLANDIWDDLYDSDEVEKRRLVRESVDGRSARKCRDSSCGVALEFAPEEAEKSEHHVERRQYQSDQAKSFNAVGQNNYNPPPPPPRVSAPRKEECPTGPPGLPGPDGVPGLDGVPGVPGKGGSSPTSYKTAQQSSRMCNEACPAGPQGLPGYKGKRGNRGPIGPPGQPGYVGQDGMMGDNGSDGDIGMPGPVGLPGQKGVPGEDGMGFGKGAPGPRGEPGMMGMEGDEGYPGDRGEDSPQGEAGEKGPPGPPGNLGREGRPGPPGKDGHIGKDAEYCPCPEKNNQKPEYQPRAEYQPREEYHKPQAQEAVAEYSNKPAASPTTQAPIRVSPSTYPPREESNDEEPVPAAPPRDQDRGVANQPAKPPPGYERIGQIENSQYKSRSQRTSKHDFARSLRRRLSKLKKTTTDAVEGSGEGSPRTHVKPRSPLVPAKCDEEAAEVSKRKAESEDLLDPSSYRLL</sequence>
<feature type="domain" description="Nematode cuticle collagen N-terminal" evidence="4">
    <location>
        <begin position="9"/>
        <end position="59"/>
    </location>
</feature>
<dbReference type="InterPro" id="IPR002486">
    <property type="entry name" value="Col_cuticle_N"/>
</dbReference>
<keyword evidence="1" id="KW-0677">Repeat</keyword>
<name>A0AAN5I4X7_9BILA</name>
<dbReference type="Pfam" id="PF01391">
    <property type="entry name" value="Collagen"/>
    <property type="match status" value="1"/>
</dbReference>
<reference evidence="6" key="1">
    <citation type="submission" date="2022-10" db="EMBL/GenBank/DDBJ databases">
        <title>Genome assembly of Pristionchus species.</title>
        <authorList>
            <person name="Yoshida K."/>
            <person name="Sommer R.J."/>
        </authorList>
    </citation>
    <scope>NUCLEOTIDE SEQUENCE [LARGE SCALE GENOMIC DNA]</scope>
    <source>
        <strain evidence="6">RS5460</strain>
    </source>
</reference>
<feature type="compositionally biased region" description="Basic residues" evidence="2">
    <location>
        <begin position="444"/>
        <end position="454"/>
    </location>
</feature>
<dbReference type="Proteomes" id="UP001328107">
    <property type="component" value="Unassembled WGS sequence"/>
</dbReference>
<evidence type="ECO:0000313" key="6">
    <source>
        <dbReference type="Proteomes" id="UP001328107"/>
    </source>
</evidence>
<keyword evidence="3" id="KW-1133">Transmembrane helix</keyword>
<feature type="compositionally biased region" description="Basic and acidic residues" evidence="2">
    <location>
        <begin position="332"/>
        <end position="354"/>
    </location>
</feature>
<feature type="compositionally biased region" description="Low complexity" evidence="2">
    <location>
        <begin position="264"/>
        <end position="273"/>
    </location>
</feature>
<dbReference type="PANTHER" id="PTHR24637:SF236">
    <property type="entry name" value="NEMATODE CUTICLE COLLAGEN N-TERMINAL DOMAIN-CONTAINING PROTEIN"/>
    <property type="match status" value="1"/>
</dbReference>
<dbReference type="PANTHER" id="PTHR24637">
    <property type="entry name" value="COLLAGEN"/>
    <property type="match status" value="1"/>
</dbReference>
<comment type="caution">
    <text evidence="5">The sequence shown here is derived from an EMBL/GenBank/DDBJ whole genome shotgun (WGS) entry which is preliminary data.</text>
</comment>
<evidence type="ECO:0000256" key="2">
    <source>
        <dbReference type="SAM" id="MobiDB-lite"/>
    </source>
</evidence>
<feature type="region of interest" description="Disordered" evidence="2">
    <location>
        <begin position="120"/>
        <end position="179"/>
    </location>
</feature>
<feature type="compositionally biased region" description="Basic and acidic residues" evidence="2">
    <location>
        <begin position="315"/>
        <end position="324"/>
    </location>
</feature>
<evidence type="ECO:0000256" key="1">
    <source>
        <dbReference type="ARBA" id="ARBA00022737"/>
    </source>
</evidence>
<dbReference type="InterPro" id="IPR008160">
    <property type="entry name" value="Collagen"/>
</dbReference>
<feature type="region of interest" description="Disordered" evidence="2">
    <location>
        <begin position="198"/>
        <end position="509"/>
    </location>
</feature>
<protein>
    <recommendedName>
        <fullName evidence="4">Nematode cuticle collagen N-terminal domain-containing protein</fullName>
    </recommendedName>
</protein>
<evidence type="ECO:0000256" key="3">
    <source>
        <dbReference type="SAM" id="Phobius"/>
    </source>
</evidence>
<dbReference type="Gene3D" id="1.20.5.320">
    <property type="entry name" value="6-Phosphogluconate Dehydrogenase, domain 3"/>
    <property type="match status" value="1"/>
</dbReference>
<keyword evidence="3" id="KW-0472">Membrane</keyword>
<evidence type="ECO:0000259" key="4">
    <source>
        <dbReference type="SMART" id="SM01088"/>
    </source>
</evidence>
<feature type="transmembrane region" description="Helical" evidence="3">
    <location>
        <begin position="12"/>
        <end position="31"/>
    </location>
</feature>
<feature type="non-terminal residue" evidence="5">
    <location>
        <position position="1"/>
    </location>
</feature>
<dbReference type="EMBL" id="BTRK01000005">
    <property type="protein sequence ID" value="GMR52363.1"/>
    <property type="molecule type" value="Genomic_DNA"/>
</dbReference>
<accession>A0AAN5I4X7</accession>
<keyword evidence="3" id="KW-0812">Transmembrane</keyword>
<proteinExistence type="predicted"/>
<dbReference type="SMART" id="SM01088">
    <property type="entry name" value="Col_cuticle_N"/>
    <property type="match status" value="1"/>
</dbReference>
<gene>
    <name evidence="5" type="ORF">PMAYCL1PPCAC_22558</name>
</gene>
<dbReference type="Pfam" id="PF01484">
    <property type="entry name" value="Col_cuticle_N"/>
    <property type="match status" value="1"/>
</dbReference>